<keyword evidence="4" id="KW-1133">Transmembrane helix</keyword>
<sequence length="309" mass="32295">MPPPRRRPVPTPPAGGRPKVAGLHRRTSGEQTTRPAAPAEPTEAAPPAEAVTPEVVEPKPTPESTVPESTAAPEVTSDQAAVPGRVEAEAADQAADQPEAAGQPEPGDSPASAWSDPLPELDTESTPDPAKRRPITWHLPAALVAVAVLLAALGTFFLVKSRAVDYDAALVDTGTTSEVNGQVREAVERAFSYNFADVAATERAAAELLTGRALCQYNAVFGPVKEVAPQQKLVVTVRVVSSAVSSLRDGHATVLVFADQVTTRTTDNQSGGGTAMLRVGAVADGGRWKIDNMEMFGATAEQNRQLEGC</sequence>
<dbReference type="OrthoDB" id="5192320at2"/>
<dbReference type="EMBL" id="FNCC01000002">
    <property type="protein sequence ID" value="SDF65545.1"/>
    <property type="molecule type" value="Genomic_DNA"/>
</dbReference>
<feature type="compositionally biased region" description="Low complexity" evidence="3">
    <location>
        <begin position="62"/>
        <end position="71"/>
    </location>
</feature>
<protein>
    <submittedName>
        <fullName evidence="5">Mce-associated membrane protein</fullName>
    </submittedName>
</protein>
<dbReference type="PANTHER" id="PTHR37042">
    <property type="entry name" value="OUTER MEMBRANE PROTEIN RV1973"/>
    <property type="match status" value="1"/>
</dbReference>
<dbReference type="RefSeq" id="WP_143035846.1">
    <property type="nucleotide sequence ID" value="NZ_FNCC01000002.1"/>
</dbReference>
<reference evidence="6" key="1">
    <citation type="submission" date="2016-10" db="EMBL/GenBank/DDBJ databases">
        <authorList>
            <person name="Varghese N."/>
            <person name="Submissions S."/>
        </authorList>
    </citation>
    <scope>NUCLEOTIDE SEQUENCE [LARGE SCALE GENOMIC DNA]</scope>
    <source>
        <strain evidence="6">CGMCC 4.3506</strain>
    </source>
</reference>
<name>A0A1G7MUP7_9PSEU</name>
<proteinExistence type="predicted"/>
<feature type="compositionally biased region" description="Low complexity" evidence="3">
    <location>
        <begin position="32"/>
        <end position="55"/>
    </location>
</feature>
<feature type="compositionally biased region" description="Low complexity" evidence="3">
    <location>
        <begin position="91"/>
        <end position="106"/>
    </location>
</feature>
<evidence type="ECO:0000256" key="3">
    <source>
        <dbReference type="SAM" id="MobiDB-lite"/>
    </source>
</evidence>
<dbReference type="GO" id="GO:0016020">
    <property type="term" value="C:membrane"/>
    <property type="evidence" value="ECO:0007669"/>
    <property type="project" value="UniProtKB-SubCell"/>
</dbReference>
<accession>A0A1G7MUP7</accession>
<comment type="subcellular location">
    <subcellularLocation>
        <location evidence="1">Membrane</location>
    </subcellularLocation>
</comment>
<keyword evidence="2 4" id="KW-0472">Membrane</keyword>
<gene>
    <name evidence="5" type="ORF">SAMN05216553_102522</name>
</gene>
<evidence type="ECO:0000313" key="6">
    <source>
        <dbReference type="Proteomes" id="UP000199623"/>
    </source>
</evidence>
<organism evidence="5 6">
    <name type="scientific">Lentzea fradiae</name>
    <dbReference type="NCBI Taxonomy" id="200378"/>
    <lineage>
        <taxon>Bacteria</taxon>
        <taxon>Bacillati</taxon>
        <taxon>Actinomycetota</taxon>
        <taxon>Actinomycetes</taxon>
        <taxon>Pseudonocardiales</taxon>
        <taxon>Pseudonocardiaceae</taxon>
        <taxon>Lentzea</taxon>
    </lineage>
</organism>
<dbReference type="Proteomes" id="UP000199623">
    <property type="component" value="Unassembled WGS sequence"/>
</dbReference>
<evidence type="ECO:0000256" key="1">
    <source>
        <dbReference type="ARBA" id="ARBA00004370"/>
    </source>
</evidence>
<feature type="region of interest" description="Disordered" evidence="3">
    <location>
        <begin position="1"/>
        <end position="132"/>
    </location>
</feature>
<dbReference type="AlphaFoldDB" id="A0A1G7MUP7"/>
<feature type="transmembrane region" description="Helical" evidence="4">
    <location>
        <begin position="139"/>
        <end position="159"/>
    </location>
</feature>
<dbReference type="STRING" id="200378.SAMN05216553_102522"/>
<keyword evidence="4" id="KW-0812">Transmembrane</keyword>
<dbReference type="PANTHER" id="PTHR37042:SF4">
    <property type="entry name" value="OUTER MEMBRANE PROTEIN RV1973"/>
    <property type="match status" value="1"/>
</dbReference>
<evidence type="ECO:0000313" key="5">
    <source>
        <dbReference type="EMBL" id="SDF65545.1"/>
    </source>
</evidence>
<keyword evidence="6" id="KW-1185">Reference proteome</keyword>
<evidence type="ECO:0000256" key="4">
    <source>
        <dbReference type="SAM" id="Phobius"/>
    </source>
</evidence>
<evidence type="ECO:0000256" key="2">
    <source>
        <dbReference type="ARBA" id="ARBA00023136"/>
    </source>
</evidence>